<evidence type="ECO:0000256" key="1">
    <source>
        <dbReference type="SAM" id="SignalP"/>
    </source>
</evidence>
<evidence type="ECO:0000313" key="2">
    <source>
        <dbReference type="Proteomes" id="UP000887565"/>
    </source>
</evidence>
<keyword evidence="1" id="KW-0732">Signal</keyword>
<feature type="signal peptide" evidence="1">
    <location>
        <begin position="1"/>
        <end position="22"/>
    </location>
</feature>
<evidence type="ECO:0000313" key="3">
    <source>
        <dbReference type="WBParaSite" id="nRc.2.0.1.t03681-RA"/>
    </source>
</evidence>
<keyword evidence="2" id="KW-1185">Reference proteome</keyword>
<dbReference type="WBParaSite" id="nRc.2.0.1.t03681-RA">
    <property type="protein sequence ID" value="nRc.2.0.1.t03681-RA"/>
    <property type="gene ID" value="nRc.2.0.1.g03681"/>
</dbReference>
<organism evidence="2 3">
    <name type="scientific">Romanomermis culicivorax</name>
    <name type="common">Nematode worm</name>
    <dbReference type="NCBI Taxonomy" id="13658"/>
    <lineage>
        <taxon>Eukaryota</taxon>
        <taxon>Metazoa</taxon>
        <taxon>Ecdysozoa</taxon>
        <taxon>Nematoda</taxon>
        <taxon>Enoplea</taxon>
        <taxon>Dorylaimia</taxon>
        <taxon>Mermithida</taxon>
        <taxon>Mermithoidea</taxon>
        <taxon>Mermithidae</taxon>
        <taxon>Romanomermis</taxon>
    </lineage>
</organism>
<name>A0A915HQ93_ROMCU</name>
<dbReference type="Proteomes" id="UP000887565">
    <property type="component" value="Unplaced"/>
</dbReference>
<reference evidence="3" key="1">
    <citation type="submission" date="2022-11" db="UniProtKB">
        <authorList>
            <consortium name="WormBaseParasite"/>
        </authorList>
    </citation>
    <scope>IDENTIFICATION</scope>
</reference>
<protein>
    <submittedName>
        <fullName evidence="3">AKTx</fullName>
    </submittedName>
</protein>
<sequence length="65" mass="6763">MKAVLVVVAVLMLTVMDPMINSNSPSFAQAACVEADCAVYCSNKDCDSGFCNSFGNCACSSCHMG</sequence>
<dbReference type="AlphaFoldDB" id="A0A915HQ93"/>
<accession>A0A915HQ93</accession>
<feature type="chain" id="PRO_5038054231" evidence="1">
    <location>
        <begin position="23"/>
        <end position="65"/>
    </location>
</feature>
<proteinExistence type="predicted"/>